<evidence type="ECO:0000313" key="1">
    <source>
        <dbReference type="EMBL" id="MBA5777302.1"/>
    </source>
</evidence>
<accession>A0A839AEG8</accession>
<comment type="caution">
    <text evidence="1">The sequence shown here is derived from an EMBL/GenBank/DDBJ whole genome shotgun (WGS) entry which is preliminary data.</text>
</comment>
<dbReference type="Proteomes" id="UP000541109">
    <property type="component" value="Unassembled WGS sequence"/>
</dbReference>
<dbReference type="AlphaFoldDB" id="A0A839AEG8"/>
<evidence type="ECO:0000313" key="2">
    <source>
        <dbReference type="Proteomes" id="UP000541109"/>
    </source>
</evidence>
<name>A0A839AEG8_9HYPH</name>
<sequence>MEFPKVFYHGTTGDIALAALRDGIKPGVDLASASSKQAGSPSSHVYLTDACAVHFAAAAATRSGAQYAAILEIDGDHLDPARYRADEYAYEQIRRGSDGIAGSPLERAAHYRGTLDNDLRQAVETLDAMGSFAYEGTIPAHAIMRVALLQMAPPIEPVKWSINSSVSVQNYHFVWMEHSAITHWVMNDRWPNFRAMSEIYRFWLSQLTEYRDRVGIKVSANPRYVPADAQRLAVGESL</sequence>
<gene>
    <name evidence="1" type="ORF">H2509_09200</name>
</gene>
<protein>
    <submittedName>
        <fullName evidence="1">Uncharacterized protein</fullName>
    </submittedName>
</protein>
<keyword evidence="2" id="KW-1185">Reference proteome</keyword>
<dbReference type="EMBL" id="JACFXV010000048">
    <property type="protein sequence ID" value="MBA5777302.1"/>
    <property type="molecule type" value="Genomic_DNA"/>
</dbReference>
<organism evidence="1 2">
    <name type="scientific">Stappia albiluteola</name>
    <dbReference type="NCBI Taxonomy" id="2758565"/>
    <lineage>
        <taxon>Bacteria</taxon>
        <taxon>Pseudomonadati</taxon>
        <taxon>Pseudomonadota</taxon>
        <taxon>Alphaproteobacteria</taxon>
        <taxon>Hyphomicrobiales</taxon>
        <taxon>Stappiaceae</taxon>
        <taxon>Stappia</taxon>
    </lineage>
</organism>
<dbReference type="RefSeq" id="WP_182164556.1">
    <property type="nucleotide sequence ID" value="NZ_JACFXV010000048.1"/>
</dbReference>
<reference evidence="1 2" key="1">
    <citation type="submission" date="2020-07" db="EMBL/GenBank/DDBJ databases">
        <title>Stappia sp., F7233, whole genome shotgun sequencing project.</title>
        <authorList>
            <person name="Jiang S."/>
            <person name="Liu Z.W."/>
            <person name="Du Z.J."/>
        </authorList>
    </citation>
    <scope>NUCLEOTIDE SEQUENCE [LARGE SCALE GENOMIC DNA]</scope>
    <source>
        <strain evidence="1 2">F7233</strain>
    </source>
</reference>
<proteinExistence type="predicted"/>